<dbReference type="Pfam" id="PF09773">
    <property type="entry name" value="Meckelin"/>
    <property type="match status" value="1"/>
</dbReference>
<feature type="transmembrane region" description="Helical" evidence="1">
    <location>
        <begin position="501"/>
        <end position="519"/>
    </location>
</feature>
<feature type="transmembrane region" description="Helical" evidence="1">
    <location>
        <begin position="586"/>
        <end position="607"/>
    </location>
</feature>
<dbReference type="InterPro" id="IPR019170">
    <property type="entry name" value="Meckelin"/>
</dbReference>
<name>A0ABP0GI44_CLALP</name>
<feature type="signal peptide" evidence="2">
    <location>
        <begin position="1"/>
        <end position="24"/>
    </location>
</feature>
<keyword evidence="2" id="KW-0732">Signal</keyword>
<proteinExistence type="predicted"/>
<feature type="transmembrane region" description="Helical" evidence="1">
    <location>
        <begin position="929"/>
        <end position="947"/>
    </location>
</feature>
<comment type="caution">
    <text evidence="3">The sequence shown here is derived from an EMBL/GenBank/DDBJ whole genome shotgun (WGS) entry which is preliminary data.</text>
</comment>
<evidence type="ECO:0000256" key="1">
    <source>
        <dbReference type="SAM" id="Phobius"/>
    </source>
</evidence>
<dbReference type="PANTHER" id="PTHR21274">
    <property type="entry name" value="MECKELIN"/>
    <property type="match status" value="1"/>
</dbReference>
<evidence type="ECO:0008006" key="5">
    <source>
        <dbReference type="Google" id="ProtNLM"/>
    </source>
</evidence>
<dbReference type="EMBL" id="CAWYQH010000119">
    <property type="protein sequence ID" value="CAK8691418.1"/>
    <property type="molecule type" value="Genomic_DNA"/>
</dbReference>
<evidence type="ECO:0000313" key="3">
    <source>
        <dbReference type="EMBL" id="CAK8691418.1"/>
    </source>
</evidence>
<feature type="transmembrane region" description="Helical" evidence="1">
    <location>
        <begin position="700"/>
        <end position="724"/>
    </location>
</feature>
<feature type="transmembrane region" description="Helical" evidence="1">
    <location>
        <begin position="540"/>
        <end position="566"/>
    </location>
</feature>
<feature type="chain" id="PRO_5047282832" description="Meckelin" evidence="2">
    <location>
        <begin position="25"/>
        <end position="968"/>
    </location>
</feature>
<keyword evidence="4" id="KW-1185">Reference proteome</keyword>
<gene>
    <name evidence="3" type="ORF">CVLEPA_LOCUS24129</name>
</gene>
<feature type="transmembrane region" description="Helical" evidence="1">
    <location>
        <begin position="654"/>
        <end position="674"/>
    </location>
</feature>
<evidence type="ECO:0000313" key="4">
    <source>
        <dbReference type="Proteomes" id="UP001642483"/>
    </source>
</evidence>
<accession>A0ABP0GI44</accession>
<keyword evidence="1" id="KW-1133">Transmembrane helix</keyword>
<dbReference type="PANTHER" id="PTHR21274:SF0">
    <property type="entry name" value="MECKELIN"/>
    <property type="match status" value="1"/>
</dbReference>
<feature type="transmembrane region" description="Helical" evidence="1">
    <location>
        <begin position="903"/>
        <end position="923"/>
    </location>
</feature>
<organism evidence="3 4">
    <name type="scientific">Clavelina lepadiformis</name>
    <name type="common">Light-bulb sea squirt</name>
    <name type="synonym">Ascidia lepadiformis</name>
    <dbReference type="NCBI Taxonomy" id="159417"/>
    <lineage>
        <taxon>Eukaryota</taxon>
        <taxon>Metazoa</taxon>
        <taxon>Chordata</taxon>
        <taxon>Tunicata</taxon>
        <taxon>Ascidiacea</taxon>
        <taxon>Aplousobranchia</taxon>
        <taxon>Clavelinidae</taxon>
        <taxon>Clavelina</taxon>
    </lineage>
</organism>
<evidence type="ECO:0000256" key="2">
    <source>
        <dbReference type="SAM" id="SignalP"/>
    </source>
</evidence>
<protein>
    <recommendedName>
        <fullName evidence="5">Meckelin</fullName>
    </recommendedName>
</protein>
<keyword evidence="1" id="KW-0472">Membrane</keyword>
<dbReference type="Proteomes" id="UP001642483">
    <property type="component" value="Unassembled WGS sequence"/>
</dbReference>
<sequence>MMKYLTSILNSFCLVILLLNKVCCQPFSYPFVDNSITSTCSSTQYFNTANQRCEECIAAINGTTPGSTSLECQCTSGYRRSVSSSTDLSTFLCELCAPGEVTSSDGTGCITCDATIATETSSGECQCLSGTSALIERYDNGTLLDAVQCSPCTEPYTGPGSDTGTCVACDTCSSSLCDCADCLNDDVCLNNANAISALTTALAASQSSETYIDNRVPAAYVGCYYASPNITACQVLSNLCVLELYDTNQRACALYADVYQEKTNQPNSQLNNIDSWILNMPWIFYDSPISNNPVFTTEDILNSNEITTSFSFRGTDTVFDFVVMKYDVNGVYLGWEPATTGLLQLCPDRPSVKSAAFVFGTTYSSTCNLESATFTDTNLYPSTFYEMNLRYTDTDNNVLLFPVPVLITNLGTNSDSDTATWTFVKRFFLIDSLSQIRGAGMVQYVSDMRLQVTLQTPTGNGHIYGPYLTITYSDVDPSIASTVSTSFSVSYAMNMFNQEEGLKISLAVLGSLALLYSFMEASSWRRRQGLQYVDGSSILMFLYFALSNLANVFFIVMLGYATVTLFFYKGQGTVTLLLPDANQEDIFVIFISLAFAFKTIEILGIIIMQSIADIFLLDWERPHLRDGDAKVSIWRTYFIANEWNEIQTFRKISFNFQLFAVLLFLEVVGFKSLALENSSSALDQTTGSFTDQYIPVYNSILRFAVSSLVFIVIDVLQVIYFVGIHERFIQDKIREFVDLCSVSNVSVFILANRNYGYYIHGRSVHGKADTDMMDMNNMLRKEEENLTSARGLEAGSDQQTFAIAVPYLFRAQFDKVYQPLELVRSQPAARGGNTAQDSQANESVRAYTTMKNFLASFLDHSLRDLDFYVKEKLFLESILDMEFQDPINNAFFYNDRGNSFTNVLFYGREFALLTFDILLFNIIDYSVQNYLLAAIITFIVVRFLAILRQSFSRSNLAKKTLVDKRFLV</sequence>
<keyword evidence="1" id="KW-0812">Transmembrane</keyword>
<reference evidence="3 4" key="1">
    <citation type="submission" date="2024-02" db="EMBL/GenBank/DDBJ databases">
        <authorList>
            <person name="Daric V."/>
            <person name="Darras S."/>
        </authorList>
    </citation>
    <scope>NUCLEOTIDE SEQUENCE [LARGE SCALE GENOMIC DNA]</scope>
</reference>